<evidence type="ECO:0000256" key="1">
    <source>
        <dbReference type="SAM" id="Coils"/>
    </source>
</evidence>
<accession>A0A7S1ANA2</accession>
<keyword evidence="1" id="KW-0175">Coiled coil</keyword>
<dbReference type="EMBL" id="HBFQ01047820">
    <property type="protein sequence ID" value="CAD8859764.1"/>
    <property type="molecule type" value="Transcribed_RNA"/>
</dbReference>
<feature type="coiled-coil region" evidence="1">
    <location>
        <begin position="32"/>
        <end position="59"/>
    </location>
</feature>
<reference evidence="2" key="1">
    <citation type="submission" date="2021-01" db="EMBL/GenBank/DDBJ databases">
        <authorList>
            <person name="Corre E."/>
            <person name="Pelletier E."/>
            <person name="Niang G."/>
            <person name="Scheremetjew M."/>
            <person name="Finn R."/>
            <person name="Kale V."/>
            <person name="Holt S."/>
            <person name="Cochrane G."/>
            <person name="Meng A."/>
            <person name="Brown T."/>
            <person name="Cohen L."/>
        </authorList>
    </citation>
    <scope>NUCLEOTIDE SEQUENCE</scope>
</reference>
<gene>
    <name evidence="2" type="ORF">NSCI0253_LOCUS34118</name>
</gene>
<name>A0A7S1ANA2_NOCSC</name>
<evidence type="ECO:0000313" key="2">
    <source>
        <dbReference type="EMBL" id="CAD8859764.1"/>
    </source>
</evidence>
<proteinExistence type="predicted"/>
<protein>
    <submittedName>
        <fullName evidence="2">Uncharacterized protein</fullName>
    </submittedName>
</protein>
<sequence length="351" mass="39016">MACFAGCVAEPMEGVRSYIRPLKKQLKRGGTAMFAARKRKTEEEEVQDANEAMVTADTEEPEKLMDIPVEKLSAGKWRVHGMYEEQGLKAGLRRLDKEWEARGLFSKRASSSPKTPTAPHFVCEGLLADLVSGDRGLNDVHKSDVSSAQGDLVHLTTRHLLRLRVNNLDFAPQGDDNAAMHAFMQKLDKLLFSQLGQMSIASLFPDTDSSDLFRLGKDLTFVSAVAANIAHPSWWVCWTGYGEGKQRFYFHPENFAASLDFPHDRDGWSGVLEIDDSSRQCHHSRGKHWILDWTVSAVMHESELCGERLAPSRDVNDAAAGAGGVAIAPRLGVVTLKRIISNMHQTDTDLW</sequence>
<organism evidence="2">
    <name type="scientific">Noctiluca scintillans</name>
    <name type="common">Sea sparkle</name>
    <name type="synonym">Red tide dinoflagellate</name>
    <dbReference type="NCBI Taxonomy" id="2966"/>
    <lineage>
        <taxon>Eukaryota</taxon>
        <taxon>Sar</taxon>
        <taxon>Alveolata</taxon>
        <taxon>Dinophyceae</taxon>
        <taxon>Noctilucales</taxon>
        <taxon>Noctilucaceae</taxon>
        <taxon>Noctiluca</taxon>
    </lineage>
</organism>
<dbReference type="AlphaFoldDB" id="A0A7S1ANA2"/>